<protein>
    <submittedName>
        <fullName evidence="1">SAM-dependent methyltransferase</fullName>
    </submittedName>
</protein>
<dbReference type="RefSeq" id="WP_345433686.1">
    <property type="nucleotide sequence ID" value="NZ_BAABHK010000007.1"/>
</dbReference>
<dbReference type="Gene3D" id="3.40.50.150">
    <property type="entry name" value="Vaccinia Virus protein VP39"/>
    <property type="match status" value="1"/>
</dbReference>
<dbReference type="EMBL" id="BAABHK010000007">
    <property type="protein sequence ID" value="GAA4629838.1"/>
    <property type="molecule type" value="Genomic_DNA"/>
</dbReference>
<dbReference type="Proteomes" id="UP001501442">
    <property type="component" value="Unassembled WGS sequence"/>
</dbReference>
<evidence type="ECO:0000313" key="2">
    <source>
        <dbReference type="Proteomes" id="UP001501442"/>
    </source>
</evidence>
<evidence type="ECO:0000313" key="1">
    <source>
        <dbReference type="EMBL" id="GAA4629838.1"/>
    </source>
</evidence>
<keyword evidence="1" id="KW-0489">Methyltransferase</keyword>
<dbReference type="Pfam" id="PF04672">
    <property type="entry name" value="Methyltransf_19"/>
    <property type="match status" value="1"/>
</dbReference>
<keyword evidence="2" id="KW-1185">Reference proteome</keyword>
<dbReference type="GO" id="GO:0008168">
    <property type="term" value="F:methyltransferase activity"/>
    <property type="evidence" value="ECO:0007669"/>
    <property type="project" value="UniProtKB-KW"/>
</dbReference>
<organism evidence="1 2">
    <name type="scientific">Actinoallomurus vinaceus</name>
    <dbReference type="NCBI Taxonomy" id="1080074"/>
    <lineage>
        <taxon>Bacteria</taxon>
        <taxon>Bacillati</taxon>
        <taxon>Actinomycetota</taxon>
        <taxon>Actinomycetes</taxon>
        <taxon>Streptosporangiales</taxon>
        <taxon>Thermomonosporaceae</taxon>
        <taxon>Actinoallomurus</taxon>
    </lineage>
</organism>
<comment type="caution">
    <text evidence="1">The sequence shown here is derived from an EMBL/GenBank/DDBJ whole genome shotgun (WGS) entry which is preliminary data.</text>
</comment>
<dbReference type="InterPro" id="IPR006764">
    <property type="entry name" value="SAM_dep_MeTrfase_SAV2177_type"/>
</dbReference>
<name>A0ABP8UE45_9ACTN</name>
<proteinExistence type="predicted"/>
<reference evidence="2" key="1">
    <citation type="journal article" date="2019" name="Int. J. Syst. Evol. Microbiol.">
        <title>The Global Catalogue of Microorganisms (GCM) 10K type strain sequencing project: providing services to taxonomists for standard genome sequencing and annotation.</title>
        <authorList>
            <consortium name="The Broad Institute Genomics Platform"/>
            <consortium name="The Broad Institute Genome Sequencing Center for Infectious Disease"/>
            <person name="Wu L."/>
            <person name="Ma J."/>
        </authorList>
    </citation>
    <scope>NUCLEOTIDE SEQUENCE [LARGE SCALE GENOMIC DNA]</scope>
    <source>
        <strain evidence="2">JCM 17939</strain>
    </source>
</reference>
<sequence length="275" mass="29223">MDDPRERPAGDAEPDPGVASVARIYDAYLDGTDHFPVDEEAAARVIARTPWAKPVARFNRAFMVRAVENAARAGIGQIVDIGCGMPNDPSAFSAAWGVDPGILVVGFDNDPMVVARGRSSALASGRGTLLRGDVLDPWAILEDLEPLVDWSRPVALVVTAVLQFIPDDRDPWGLLRVLRGPMAPGSRLVLSHSSTDGTAPEVVAGVEDAYQSATAQIKYRSDEQILAFFEGTTLLDPGLVAVQDWRPGPDRWAGEIPDVPGSVVRVAGAVGVLPA</sequence>
<dbReference type="GO" id="GO:0032259">
    <property type="term" value="P:methylation"/>
    <property type="evidence" value="ECO:0007669"/>
    <property type="project" value="UniProtKB-KW"/>
</dbReference>
<dbReference type="PIRSF" id="PIRSF017393">
    <property type="entry name" value="MTase_SAV2177"/>
    <property type="match status" value="1"/>
</dbReference>
<dbReference type="CDD" id="cd02440">
    <property type="entry name" value="AdoMet_MTases"/>
    <property type="match status" value="1"/>
</dbReference>
<dbReference type="SUPFAM" id="SSF53335">
    <property type="entry name" value="S-adenosyl-L-methionine-dependent methyltransferases"/>
    <property type="match status" value="1"/>
</dbReference>
<gene>
    <name evidence="1" type="ORF">GCM10023196_052810</name>
</gene>
<accession>A0ABP8UE45</accession>
<keyword evidence="1" id="KW-0808">Transferase</keyword>
<dbReference type="InterPro" id="IPR029063">
    <property type="entry name" value="SAM-dependent_MTases_sf"/>
</dbReference>